<dbReference type="PROSITE" id="PS50949">
    <property type="entry name" value="HTH_GNTR"/>
    <property type="match status" value="1"/>
</dbReference>
<dbReference type="FunFam" id="3.40.640.10:FF:000023">
    <property type="entry name" value="Transcriptional regulator, GntR family"/>
    <property type="match status" value="1"/>
</dbReference>
<name>A0A316EZS9_9BURK</name>
<evidence type="ECO:0000256" key="1">
    <source>
        <dbReference type="ARBA" id="ARBA00005384"/>
    </source>
</evidence>
<dbReference type="Gene3D" id="3.40.640.10">
    <property type="entry name" value="Type I PLP-dependent aspartate aminotransferase-like (Major domain)"/>
    <property type="match status" value="1"/>
</dbReference>
<evidence type="ECO:0000256" key="7">
    <source>
        <dbReference type="ARBA" id="ARBA00023163"/>
    </source>
</evidence>
<keyword evidence="2" id="KW-0032">Aminotransferase</keyword>
<dbReference type="InterPro" id="IPR036390">
    <property type="entry name" value="WH_DNA-bd_sf"/>
</dbReference>
<dbReference type="GO" id="GO:0008483">
    <property type="term" value="F:transaminase activity"/>
    <property type="evidence" value="ECO:0007669"/>
    <property type="project" value="UniProtKB-KW"/>
</dbReference>
<keyword evidence="4" id="KW-0663">Pyridoxal phosphate</keyword>
<proteinExistence type="inferred from homology"/>
<gene>
    <name evidence="8" type="ORF">C7419_1011642</name>
</gene>
<dbReference type="GO" id="GO:0003677">
    <property type="term" value="F:DNA binding"/>
    <property type="evidence" value="ECO:0007669"/>
    <property type="project" value="UniProtKB-KW"/>
</dbReference>
<keyword evidence="3" id="KW-0808">Transferase</keyword>
<evidence type="ECO:0000313" key="8">
    <source>
        <dbReference type="EMBL" id="PWK37756.1"/>
    </source>
</evidence>
<dbReference type="CDD" id="cd07377">
    <property type="entry name" value="WHTH_GntR"/>
    <property type="match status" value="1"/>
</dbReference>
<evidence type="ECO:0000256" key="4">
    <source>
        <dbReference type="ARBA" id="ARBA00022898"/>
    </source>
</evidence>
<accession>A0A316EZS9</accession>
<evidence type="ECO:0000256" key="6">
    <source>
        <dbReference type="ARBA" id="ARBA00023125"/>
    </source>
</evidence>
<dbReference type="InterPro" id="IPR036388">
    <property type="entry name" value="WH-like_DNA-bd_sf"/>
</dbReference>
<reference evidence="8 9" key="1">
    <citation type="submission" date="2018-05" db="EMBL/GenBank/DDBJ databases">
        <title>Genomic Encyclopedia of Type Strains, Phase IV (KMG-V): Genome sequencing to study the core and pangenomes of soil and plant-associated prokaryotes.</title>
        <authorList>
            <person name="Whitman W."/>
        </authorList>
    </citation>
    <scope>NUCLEOTIDE SEQUENCE [LARGE SCALE GENOMIC DNA]</scope>
    <source>
        <strain evidence="8 9">SLV-132</strain>
    </source>
</reference>
<dbReference type="InterPro" id="IPR000524">
    <property type="entry name" value="Tscrpt_reg_HTH_GntR"/>
</dbReference>
<dbReference type="OrthoDB" id="9804020at2"/>
<dbReference type="SMART" id="SM00345">
    <property type="entry name" value="HTH_GNTR"/>
    <property type="match status" value="1"/>
</dbReference>
<sequence length="481" mass="53755">MNLYEKLASDIEALVQQGVLLPGERIPSVRQASQHHRLSITTVIRAYVLLESRGIIESRPQSGYFVRARREEPPVELRPTRPDPRPSAVDVSALVLSTLRSIRSDEAVALGSPYPDPTLFPWQRINQYANNIGRRYATWNVLDDLPPGQPQLIRQITRRYLENGYTIDPNEVIITIGATEAINLCLQAVARPGDAIAVESPTYYAMLHAIERLGMRAVEVPTDPVEGMDLPSLMRLIEERNIKACMVMPNFQNPLGFQMSDERKRQLVALLTEKNIPVIENDVYGELYYGDAHPTSLKAYDTTGIVLHCASFSKTLTNAWRIGWALPGRYREKVERLKFLNTLTTPAIPQLAIAEFLKNDGYDFHLRRVRKAYAQQADIMAAAVRRFFPPGTSTSRPTGGYVMWVQLPDGVDAMALYHAALERKITVAPGHMFSAAPTYTNCIRLNYSAAWTPEIEAAVVTLGKLVASLQARTGPVQEMSG</sequence>
<dbReference type="Gene3D" id="3.90.1150.10">
    <property type="entry name" value="Aspartate Aminotransferase, domain 1"/>
    <property type="match status" value="1"/>
</dbReference>
<dbReference type="InterPro" id="IPR015422">
    <property type="entry name" value="PyrdxlP-dep_Trfase_small"/>
</dbReference>
<dbReference type="RefSeq" id="WP_109581434.1">
    <property type="nucleotide sequence ID" value="NZ_CAJPUX010000001.1"/>
</dbReference>
<dbReference type="Pfam" id="PF00392">
    <property type="entry name" value="GntR"/>
    <property type="match status" value="1"/>
</dbReference>
<dbReference type="GO" id="GO:0003700">
    <property type="term" value="F:DNA-binding transcription factor activity"/>
    <property type="evidence" value="ECO:0007669"/>
    <property type="project" value="InterPro"/>
</dbReference>
<evidence type="ECO:0000256" key="2">
    <source>
        <dbReference type="ARBA" id="ARBA00022576"/>
    </source>
</evidence>
<dbReference type="PANTHER" id="PTHR46577">
    <property type="entry name" value="HTH-TYPE TRANSCRIPTIONAL REGULATORY PROTEIN GABR"/>
    <property type="match status" value="1"/>
</dbReference>
<evidence type="ECO:0000256" key="3">
    <source>
        <dbReference type="ARBA" id="ARBA00022679"/>
    </source>
</evidence>
<comment type="caution">
    <text evidence="8">The sequence shown here is derived from an EMBL/GenBank/DDBJ whole genome shotgun (WGS) entry which is preliminary data.</text>
</comment>
<dbReference type="EMBL" id="QGGT01000001">
    <property type="protein sequence ID" value="PWK37756.1"/>
    <property type="molecule type" value="Genomic_DNA"/>
</dbReference>
<keyword evidence="7" id="KW-0804">Transcription</keyword>
<dbReference type="SUPFAM" id="SSF46785">
    <property type="entry name" value="Winged helix' DNA-binding domain"/>
    <property type="match status" value="1"/>
</dbReference>
<evidence type="ECO:0000313" key="9">
    <source>
        <dbReference type="Proteomes" id="UP000245754"/>
    </source>
</evidence>
<evidence type="ECO:0000256" key="5">
    <source>
        <dbReference type="ARBA" id="ARBA00023015"/>
    </source>
</evidence>
<dbReference type="GeneID" id="98339794"/>
<dbReference type="Proteomes" id="UP000245754">
    <property type="component" value="Unassembled WGS sequence"/>
</dbReference>
<keyword evidence="9" id="KW-1185">Reference proteome</keyword>
<dbReference type="GO" id="GO:0030170">
    <property type="term" value="F:pyridoxal phosphate binding"/>
    <property type="evidence" value="ECO:0007669"/>
    <property type="project" value="InterPro"/>
</dbReference>
<protein>
    <submittedName>
        <fullName evidence="8">GntR family transcriptional regulator</fullName>
    </submittedName>
</protein>
<keyword evidence="6" id="KW-0238">DNA-binding</keyword>
<keyword evidence="5" id="KW-0805">Transcription regulation</keyword>
<dbReference type="PANTHER" id="PTHR46577:SF2">
    <property type="entry name" value="TRANSCRIPTIONAL REGULATORY PROTEIN"/>
    <property type="match status" value="1"/>
</dbReference>
<dbReference type="AlphaFoldDB" id="A0A316EZS9"/>
<dbReference type="InterPro" id="IPR015424">
    <property type="entry name" value="PyrdxlP-dep_Trfase"/>
</dbReference>
<dbReference type="InterPro" id="IPR051446">
    <property type="entry name" value="HTH_trans_reg/aminotransferase"/>
</dbReference>
<organism evidence="8 9">
    <name type="scientific">Cupriavidus plantarum</name>
    <dbReference type="NCBI Taxonomy" id="942865"/>
    <lineage>
        <taxon>Bacteria</taxon>
        <taxon>Pseudomonadati</taxon>
        <taxon>Pseudomonadota</taxon>
        <taxon>Betaproteobacteria</taxon>
        <taxon>Burkholderiales</taxon>
        <taxon>Burkholderiaceae</taxon>
        <taxon>Cupriavidus</taxon>
    </lineage>
</organism>
<dbReference type="InterPro" id="IPR004839">
    <property type="entry name" value="Aminotransferase_I/II_large"/>
</dbReference>
<dbReference type="Gene3D" id="1.10.10.10">
    <property type="entry name" value="Winged helix-like DNA-binding domain superfamily/Winged helix DNA-binding domain"/>
    <property type="match status" value="1"/>
</dbReference>
<dbReference type="CDD" id="cd00609">
    <property type="entry name" value="AAT_like"/>
    <property type="match status" value="1"/>
</dbReference>
<comment type="similarity">
    <text evidence="1">In the C-terminal section; belongs to the class-I pyridoxal-phosphate-dependent aminotransferase family.</text>
</comment>
<dbReference type="SUPFAM" id="SSF53383">
    <property type="entry name" value="PLP-dependent transferases"/>
    <property type="match status" value="1"/>
</dbReference>
<dbReference type="InterPro" id="IPR015421">
    <property type="entry name" value="PyrdxlP-dep_Trfase_major"/>
</dbReference>
<dbReference type="Pfam" id="PF00155">
    <property type="entry name" value="Aminotran_1_2"/>
    <property type="match status" value="1"/>
</dbReference>